<gene>
    <name evidence="1" type="ORF">BLA29_004673</name>
</gene>
<accession>A0A1Y3BH68</accession>
<dbReference type="Proteomes" id="UP000194236">
    <property type="component" value="Unassembled WGS sequence"/>
</dbReference>
<dbReference type="AlphaFoldDB" id="A0A1Y3BH68"/>
<organism evidence="1 2">
    <name type="scientific">Euroglyphus maynei</name>
    <name type="common">Mayne's house dust mite</name>
    <dbReference type="NCBI Taxonomy" id="6958"/>
    <lineage>
        <taxon>Eukaryota</taxon>
        <taxon>Metazoa</taxon>
        <taxon>Ecdysozoa</taxon>
        <taxon>Arthropoda</taxon>
        <taxon>Chelicerata</taxon>
        <taxon>Arachnida</taxon>
        <taxon>Acari</taxon>
        <taxon>Acariformes</taxon>
        <taxon>Sarcoptiformes</taxon>
        <taxon>Astigmata</taxon>
        <taxon>Psoroptidia</taxon>
        <taxon>Analgoidea</taxon>
        <taxon>Pyroglyphidae</taxon>
        <taxon>Pyroglyphinae</taxon>
        <taxon>Euroglyphus</taxon>
    </lineage>
</organism>
<proteinExistence type="predicted"/>
<name>A0A1Y3BH68_EURMA</name>
<reference evidence="1 2" key="1">
    <citation type="submission" date="2017-03" db="EMBL/GenBank/DDBJ databases">
        <title>Genome Survey of Euroglyphus maynei.</title>
        <authorList>
            <person name="Arlian L.G."/>
            <person name="Morgan M.S."/>
            <person name="Rider S.D."/>
        </authorList>
    </citation>
    <scope>NUCLEOTIDE SEQUENCE [LARGE SCALE GENOMIC DNA]</scope>
    <source>
        <strain evidence="1">Arlian Lab</strain>
        <tissue evidence="1">Whole body</tissue>
    </source>
</reference>
<protein>
    <submittedName>
        <fullName evidence="1">Uncharacterized protein</fullName>
    </submittedName>
</protein>
<feature type="non-terminal residue" evidence="1">
    <location>
        <position position="90"/>
    </location>
</feature>
<sequence length="90" mass="9775">MNPTPNRINPQSGFIPRNGVPLPPGIGPFMPGLQPIPPPPPHFVNYPSYGYNSFLRTSYPYPPIPGAYLPPPPPIPFPVYSNPISNNASI</sequence>
<evidence type="ECO:0000313" key="2">
    <source>
        <dbReference type="Proteomes" id="UP000194236"/>
    </source>
</evidence>
<comment type="caution">
    <text evidence="1">The sequence shown here is derived from an EMBL/GenBank/DDBJ whole genome shotgun (WGS) entry which is preliminary data.</text>
</comment>
<keyword evidence="2" id="KW-1185">Reference proteome</keyword>
<dbReference type="EMBL" id="MUJZ01024501">
    <property type="protein sequence ID" value="OTF79173.1"/>
    <property type="molecule type" value="Genomic_DNA"/>
</dbReference>
<evidence type="ECO:0000313" key="1">
    <source>
        <dbReference type="EMBL" id="OTF79173.1"/>
    </source>
</evidence>